<evidence type="ECO:0000313" key="2">
    <source>
        <dbReference type="Proteomes" id="UP001470230"/>
    </source>
</evidence>
<reference evidence="1 2" key="1">
    <citation type="submission" date="2024-04" db="EMBL/GenBank/DDBJ databases">
        <title>Tritrichomonas musculus Genome.</title>
        <authorList>
            <person name="Alves-Ferreira E."/>
            <person name="Grigg M."/>
            <person name="Lorenzi H."/>
            <person name="Galac M."/>
        </authorList>
    </citation>
    <scope>NUCLEOTIDE SEQUENCE [LARGE SCALE GENOMIC DNA]</scope>
    <source>
        <strain evidence="1 2">EAF2021</strain>
    </source>
</reference>
<evidence type="ECO:0000313" key="1">
    <source>
        <dbReference type="EMBL" id="KAK8893429.1"/>
    </source>
</evidence>
<accession>A0ABR2KQN6</accession>
<organism evidence="1 2">
    <name type="scientific">Tritrichomonas musculus</name>
    <dbReference type="NCBI Taxonomy" id="1915356"/>
    <lineage>
        <taxon>Eukaryota</taxon>
        <taxon>Metamonada</taxon>
        <taxon>Parabasalia</taxon>
        <taxon>Tritrichomonadida</taxon>
        <taxon>Tritrichomonadidae</taxon>
        <taxon>Tritrichomonas</taxon>
    </lineage>
</organism>
<dbReference type="Proteomes" id="UP001470230">
    <property type="component" value="Unassembled WGS sequence"/>
</dbReference>
<proteinExistence type="predicted"/>
<sequence length="153" mass="17738">MDTQFKLQVDKRLTTIASNDRIIAINSNHDVSDSGFILSAVEHCFDDDILKAFNSDPNLSSNEKLAPIRESIAFKKEIERAERNKPALHSYSECTSFPYDVNDPHFVKKDQVQLHFDDGFPVETLTCYDKKLKRPKQMNFYGLQLQRIKTQWP</sequence>
<keyword evidence="2" id="KW-1185">Reference proteome</keyword>
<name>A0ABR2KQN6_9EUKA</name>
<gene>
    <name evidence="1" type="ORF">M9Y10_021849</name>
</gene>
<dbReference type="EMBL" id="JAPFFF010000003">
    <property type="protein sequence ID" value="KAK8893429.1"/>
    <property type="molecule type" value="Genomic_DNA"/>
</dbReference>
<comment type="caution">
    <text evidence="1">The sequence shown here is derived from an EMBL/GenBank/DDBJ whole genome shotgun (WGS) entry which is preliminary data.</text>
</comment>
<protein>
    <submittedName>
        <fullName evidence="1">Uncharacterized protein</fullName>
    </submittedName>
</protein>